<feature type="domain" description="Endonuclease/exonuclease/phosphatase" evidence="1">
    <location>
        <begin position="13"/>
        <end position="130"/>
    </location>
</feature>
<accession>A0A8T0EHQ9</accession>
<gene>
    <name evidence="2" type="ORF">HNY73_016087</name>
</gene>
<name>A0A8T0EHQ9_ARGBR</name>
<reference evidence="2" key="1">
    <citation type="journal article" date="2020" name="bioRxiv">
        <title>Chromosome-level reference genome of the European wasp spider Argiope bruennichi: a resource for studies on range expansion and evolutionary adaptation.</title>
        <authorList>
            <person name="Sheffer M.M."/>
            <person name="Hoppe A."/>
            <person name="Krehenwinkel H."/>
            <person name="Uhl G."/>
            <person name="Kuss A.W."/>
            <person name="Jensen L."/>
            <person name="Jensen C."/>
            <person name="Gillespie R.G."/>
            <person name="Hoff K.J."/>
            <person name="Prost S."/>
        </authorList>
    </citation>
    <scope>NUCLEOTIDE SEQUENCE</scope>
</reference>
<dbReference type="Pfam" id="PF14529">
    <property type="entry name" value="Exo_endo_phos_2"/>
    <property type="match status" value="1"/>
</dbReference>
<dbReference type="PANTHER" id="PTHR33273">
    <property type="entry name" value="DOMAIN-CONTAINING PROTEIN, PUTATIVE-RELATED"/>
    <property type="match status" value="1"/>
</dbReference>
<keyword evidence="3" id="KW-1185">Reference proteome</keyword>
<evidence type="ECO:0000313" key="3">
    <source>
        <dbReference type="Proteomes" id="UP000807504"/>
    </source>
</evidence>
<dbReference type="SUPFAM" id="SSF56219">
    <property type="entry name" value="DNase I-like"/>
    <property type="match status" value="1"/>
</dbReference>
<dbReference type="InterPro" id="IPR005135">
    <property type="entry name" value="Endo/exonuclease/phosphatase"/>
</dbReference>
<dbReference type="Gene3D" id="3.60.10.10">
    <property type="entry name" value="Endonuclease/exonuclease/phosphatase"/>
    <property type="match status" value="1"/>
</dbReference>
<dbReference type="InterPro" id="IPR036691">
    <property type="entry name" value="Endo/exonu/phosph_ase_sf"/>
</dbReference>
<evidence type="ECO:0000259" key="1">
    <source>
        <dbReference type="Pfam" id="PF14529"/>
    </source>
</evidence>
<dbReference type="PANTHER" id="PTHR33273:SF4">
    <property type="entry name" value="ENDONUCLEASE_EXONUCLEASE_PHOSPHATASE DOMAIN-CONTAINING PROTEIN"/>
    <property type="match status" value="1"/>
</dbReference>
<protein>
    <submittedName>
        <fullName evidence="2">Retrovirus-related Pol polyprotein type-1 like protein</fullName>
    </submittedName>
</protein>
<evidence type="ECO:0000313" key="2">
    <source>
        <dbReference type="EMBL" id="KAF8773422.1"/>
    </source>
</evidence>
<reference evidence="2" key="2">
    <citation type="submission" date="2020-06" db="EMBL/GenBank/DDBJ databases">
        <authorList>
            <person name="Sheffer M."/>
        </authorList>
    </citation>
    <scope>NUCLEOTIDE SEQUENCE</scope>
</reference>
<dbReference type="GO" id="GO:0003824">
    <property type="term" value="F:catalytic activity"/>
    <property type="evidence" value="ECO:0007669"/>
    <property type="project" value="InterPro"/>
</dbReference>
<proteinExistence type="predicted"/>
<dbReference type="AlphaFoldDB" id="A0A8T0EHQ9"/>
<sequence length="385" mass="43837">MVALKIQTSLYPISIISAYSSPAQDVSTALQEIQEIITSLPEEKIIIGADLNGHSTLWGYKSNDNRGNEVLDFNLANNLYILNKSDAPPTFQRNNSIGWPDLTLCSQSIIDSSINWEVLEDISLSDHRYIQTTIASTIANHFYKRYKTRHGNHPRFHNILGKDIYYLENKIATATNSRDLNDATIILQNSIINACNKTFKIKKQLLLTKPNWWIEKLEMHKKKVRALRKRAQRAPEIEKHCRYQIFKKVKTEYKKHIKQAKTTGWRNFCSAASNPYGKHYKAAFWKLVSPSQIPYLIKSDPKGSLKEVAQTILDQIFPTSAISTNYNLNTSTQPLDPPFSLQEISMIIDNLPSGKAPGIDGIDNLLLKIIYKRFQISSQLSLKSA</sequence>
<comment type="caution">
    <text evidence="2">The sequence shown here is derived from an EMBL/GenBank/DDBJ whole genome shotgun (WGS) entry which is preliminary data.</text>
</comment>
<dbReference type="EMBL" id="JABXBU010002227">
    <property type="protein sequence ID" value="KAF8773422.1"/>
    <property type="molecule type" value="Genomic_DNA"/>
</dbReference>
<organism evidence="2 3">
    <name type="scientific">Argiope bruennichi</name>
    <name type="common">Wasp spider</name>
    <name type="synonym">Aranea bruennichi</name>
    <dbReference type="NCBI Taxonomy" id="94029"/>
    <lineage>
        <taxon>Eukaryota</taxon>
        <taxon>Metazoa</taxon>
        <taxon>Ecdysozoa</taxon>
        <taxon>Arthropoda</taxon>
        <taxon>Chelicerata</taxon>
        <taxon>Arachnida</taxon>
        <taxon>Araneae</taxon>
        <taxon>Araneomorphae</taxon>
        <taxon>Entelegynae</taxon>
        <taxon>Araneoidea</taxon>
        <taxon>Araneidae</taxon>
        <taxon>Argiope</taxon>
    </lineage>
</organism>
<dbReference type="Proteomes" id="UP000807504">
    <property type="component" value="Unassembled WGS sequence"/>
</dbReference>